<dbReference type="OrthoDB" id="9786302at2"/>
<feature type="transmembrane region" description="Helical" evidence="1">
    <location>
        <begin position="85"/>
        <end position="105"/>
    </location>
</feature>
<keyword evidence="1" id="KW-1133">Transmembrane helix</keyword>
<feature type="transmembrane region" description="Helical" evidence="1">
    <location>
        <begin position="12"/>
        <end position="32"/>
    </location>
</feature>
<dbReference type="InterPro" id="IPR018729">
    <property type="entry name" value="DUF2269_transmembrane"/>
</dbReference>
<dbReference type="HOGENOM" id="CLU_127159_0_1_6"/>
<organism evidence="2 3">
    <name type="scientific">Beggiatoa alba B18LD</name>
    <dbReference type="NCBI Taxonomy" id="395493"/>
    <lineage>
        <taxon>Bacteria</taxon>
        <taxon>Pseudomonadati</taxon>
        <taxon>Pseudomonadota</taxon>
        <taxon>Gammaproteobacteria</taxon>
        <taxon>Thiotrichales</taxon>
        <taxon>Thiotrichaceae</taxon>
        <taxon>Beggiatoa</taxon>
    </lineage>
</organism>
<feature type="transmembrane region" description="Helical" evidence="1">
    <location>
        <begin position="133"/>
        <end position="153"/>
    </location>
</feature>
<keyword evidence="1" id="KW-0472">Membrane</keyword>
<name>I3CES2_9GAMM</name>
<dbReference type="eggNOG" id="COG5528">
    <property type="taxonomic scope" value="Bacteria"/>
</dbReference>
<dbReference type="Proteomes" id="UP000005744">
    <property type="component" value="Unassembled WGS sequence"/>
</dbReference>
<gene>
    <name evidence="2" type="ORF">BegalDRAFT_1215</name>
</gene>
<keyword evidence="3" id="KW-1185">Reference proteome</keyword>
<protein>
    <submittedName>
        <fullName evidence="2">Putative integral membrane protein</fullName>
    </submittedName>
</protein>
<dbReference type="EMBL" id="JH600070">
    <property type="protein sequence ID" value="EIJ42115.1"/>
    <property type="molecule type" value="Genomic_DNA"/>
</dbReference>
<evidence type="ECO:0000256" key="1">
    <source>
        <dbReference type="SAM" id="Phobius"/>
    </source>
</evidence>
<accession>I3CES2</accession>
<sequence>MNLYFVLKSLHLVGIILFLGNIIVTAWWKIMADRTRHPAIIAFAQRQVTLTDYIFTAGGATLLFLAGAGTAIVNHWDIMTVKWLLWGNILFALSGLIWLFILIPIQIKQARIARQFAVDGNIPEHYWQLSRQWVIFGAIATILPLLNVYWMVFKPI</sequence>
<proteinExistence type="predicted"/>
<dbReference type="AlphaFoldDB" id="I3CES2"/>
<dbReference type="STRING" id="395493.BegalDRAFT_1215"/>
<reference evidence="2 3" key="1">
    <citation type="submission" date="2011-11" db="EMBL/GenBank/DDBJ databases">
        <title>Improved High-Quality Draft sequence of Beggiatoa alba B18lD.</title>
        <authorList>
            <consortium name="US DOE Joint Genome Institute"/>
            <person name="Lucas S."/>
            <person name="Han J."/>
            <person name="Lapidus A."/>
            <person name="Cheng J.-F."/>
            <person name="Goodwin L."/>
            <person name="Pitluck S."/>
            <person name="Peters L."/>
            <person name="Mikhailova N."/>
            <person name="Held B."/>
            <person name="Detter J.C."/>
            <person name="Han C."/>
            <person name="Tapia R."/>
            <person name="Land M."/>
            <person name="Hauser L."/>
            <person name="Kyrpides N."/>
            <person name="Ivanova N."/>
            <person name="Pagani I."/>
            <person name="Samuel K."/>
            <person name="Teske A."/>
            <person name="Mueller J."/>
            <person name="Woyke T."/>
        </authorList>
    </citation>
    <scope>NUCLEOTIDE SEQUENCE [LARGE SCALE GENOMIC DNA]</scope>
    <source>
        <strain evidence="2 3">B18LD</strain>
    </source>
</reference>
<keyword evidence="1" id="KW-0812">Transmembrane</keyword>
<dbReference type="Pfam" id="PF10027">
    <property type="entry name" value="DUF2269"/>
    <property type="match status" value="1"/>
</dbReference>
<feature type="transmembrane region" description="Helical" evidence="1">
    <location>
        <begin position="53"/>
        <end position="73"/>
    </location>
</feature>
<evidence type="ECO:0000313" key="2">
    <source>
        <dbReference type="EMBL" id="EIJ42115.1"/>
    </source>
</evidence>
<evidence type="ECO:0000313" key="3">
    <source>
        <dbReference type="Proteomes" id="UP000005744"/>
    </source>
</evidence>
<dbReference type="RefSeq" id="WP_002684751.1">
    <property type="nucleotide sequence ID" value="NZ_JH600070.1"/>
</dbReference>